<evidence type="ECO:0000313" key="3">
    <source>
        <dbReference type="Proteomes" id="UP000599179"/>
    </source>
</evidence>
<evidence type="ECO:0000256" key="1">
    <source>
        <dbReference type="SAM" id="SignalP"/>
    </source>
</evidence>
<keyword evidence="3" id="KW-1185">Reference proteome</keyword>
<dbReference type="EMBL" id="BMGM01000001">
    <property type="protein sequence ID" value="GGE26689.1"/>
    <property type="molecule type" value="Genomic_DNA"/>
</dbReference>
<keyword evidence="1" id="KW-0732">Signal</keyword>
<feature type="chain" id="PRO_5045912525" evidence="1">
    <location>
        <begin position="22"/>
        <end position="59"/>
    </location>
</feature>
<proteinExistence type="predicted"/>
<sequence>MEKMIFTLFSLAFLGLSTTNAQVGNGTTIPDASAILDVESTNKGFLPPQLTDVIKTTAL</sequence>
<comment type="caution">
    <text evidence="2">The sequence shown here is derived from an EMBL/GenBank/DDBJ whole genome shotgun (WGS) entry which is preliminary data.</text>
</comment>
<name>A0ABQ1SE81_9FLAO</name>
<protein>
    <submittedName>
        <fullName evidence="2">Uncharacterized protein</fullName>
    </submittedName>
</protein>
<dbReference type="Proteomes" id="UP000599179">
    <property type="component" value="Unassembled WGS sequence"/>
</dbReference>
<organism evidence="2 3">
    <name type="scientific">Psychroflexus planctonicus</name>
    <dbReference type="NCBI Taxonomy" id="1526575"/>
    <lineage>
        <taxon>Bacteria</taxon>
        <taxon>Pseudomonadati</taxon>
        <taxon>Bacteroidota</taxon>
        <taxon>Flavobacteriia</taxon>
        <taxon>Flavobacteriales</taxon>
        <taxon>Flavobacteriaceae</taxon>
        <taxon>Psychroflexus</taxon>
    </lineage>
</organism>
<evidence type="ECO:0000313" key="2">
    <source>
        <dbReference type="EMBL" id="GGE26689.1"/>
    </source>
</evidence>
<reference evidence="3" key="1">
    <citation type="journal article" date="2019" name="Int. J. Syst. Evol. Microbiol.">
        <title>The Global Catalogue of Microorganisms (GCM) 10K type strain sequencing project: providing services to taxonomists for standard genome sequencing and annotation.</title>
        <authorList>
            <consortium name="The Broad Institute Genomics Platform"/>
            <consortium name="The Broad Institute Genome Sequencing Center for Infectious Disease"/>
            <person name="Wu L."/>
            <person name="Ma J."/>
        </authorList>
    </citation>
    <scope>NUCLEOTIDE SEQUENCE [LARGE SCALE GENOMIC DNA]</scope>
    <source>
        <strain evidence="3">CGMCC 1.12931</strain>
    </source>
</reference>
<feature type="signal peptide" evidence="1">
    <location>
        <begin position="1"/>
        <end position="21"/>
    </location>
</feature>
<gene>
    <name evidence="2" type="ORF">GCM10010832_04230</name>
</gene>
<accession>A0ABQ1SE81</accession>